<dbReference type="InterPro" id="IPR036397">
    <property type="entry name" value="RNaseH_sf"/>
</dbReference>
<dbReference type="PANTHER" id="PTHR47723:SF19">
    <property type="entry name" value="POLYNUCLEOTIDYL TRANSFERASE, RIBONUCLEASE H-LIKE SUPERFAMILY PROTEIN"/>
    <property type="match status" value="1"/>
</dbReference>
<dbReference type="SUPFAM" id="SSF53098">
    <property type="entry name" value="Ribonuclease H-like"/>
    <property type="match status" value="1"/>
</dbReference>
<dbReference type="Gramene" id="evm.model.02.311">
    <property type="protein sequence ID" value="cds.evm.model.02.311"/>
    <property type="gene ID" value="evm.TU.02.311"/>
</dbReference>
<organism evidence="2 3">
    <name type="scientific">Cannabis sativa</name>
    <name type="common">Hemp</name>
    <name type="synonym">Marijuana</name>
    <dbReference type="NCBI Taxonomy" id="3483"/>
    <lineage>
        <taxon>Eukaryota</taxon>
        <taxon>Viridiplantae</taxon>
        <taxon>Streptophyta</taxon>
        <taxon>Embryophyta</taxon>
        <taxon>Tracheophyta</taxon>
        <taxon>Spermatophyta</taxon>
        <taxon>Magnoliopsida</taxon>
        <taxon>eudicotyledons</taxon>
        <taxon>Gunneridae</taxon>
        <taxon>Pentapetalae</taxon>
        <taxon>rosids</taxon>
        <taxon>fabids</taxon>
        <taxon>Rosales</taxon>
        <taxon>Cannabaceae</taxon>
        <taxon>Cannabis</taxon>
    </lineage>
</organism>
<dbReference type="CDD" id="cd06222">
    <property type="entry name" value="RNase_H_like"/>
    <property type="match status" value="1"/>
</dbReference>
<evidence type="ECO:0000313" key="2">
    <source>
        <dbReference type="EnsemblPlants" id="cds.evm.model.02.311"/>
    </source>
</evidence>
<feature type="domain" description="RNase H type-1" evidence="1">
    <location>
        <begin position="4"/>
        <end position="126"/>
    </location>
</feature>
<dbReference type="Gene3D" id="3.30.420.10">
    <property type="entry name" value="Ribonuclease H-like superfamily/Ribonuclease H"/>
    <property type="match status" value="1"/>
</dbReference>
<sequence>MKLNVDAGVKDGGRVSGLGCVVRDHGGRVHYASATVIIRELAPLQLELQAILLGLQVGIQRKFHRFSIESDCLRAIQLIQKKEEGCHDVDCLLDQIRTLLLYDSVDGISFVLREANRVAHVLANYALINKASAM</sequence>
<dbReference type="EnsemblPlants" id="evm.model.02.311">
    <property type="protein sequence ID" value="cds.evm.model.02.311"/>
    <property type="gene ID" value="evm.TU.02.311"/>
</dbReference>
<dbReference type="Proteomes" id="UP000596661">
    <property type="component" value="Chromosome 2"/>
</dbReference>
<proteinExistence type="predicted"/>
<name>A0A803P018_CANSA</name>
<dbReference type="Pfam" id="PF13456">
    <property type="entry name" value="RVT_3"/>
    <property type="match status" value="1"/>
</dbReference>
<dbReference type="EMBL" id="UZAU01000098">
    <property type="status" value="NOT_ANNOTATED_CDS"/>
    <property type="molecule type" value="Genomic_DNA"/>
</dbReference>
<evidence type="ECO:0000259" key="1">
    <source>
        <dbReference type="Pfam" id="PF13456"/>
    </source>
</evidence>
<dbReference type="AlphaFoldDB" id="A0A803P018"/>
<dbReference type="PANTHER" id="PTHR47723">
    <property type="entry name" value="OS05G0353850 PROTEIN"/>
    <property type="match status" value="1"/>
</dbReference>
<dbReference type="GO" id="GO:0003676">
    <property type="term" value="F:nucleic acid binding"/>
    <property type="evidence" value="ECO:0007669"/>
    <property type="project" value="InterPro"/>
</dbReference>
<protein>
    <recommendedName>
        <fullName evidence="1">RNase H type-1 domain-containing protein</fullName>
    </recommendedName>
</protein>
<dbReference type="InterPro" id="IPR044730">
    <property type="entry name" value="RNase_H-like_dom_plant"/>
</dbReference>
<accession>A0A803P018</accession>
<keyword evidence="3" id="KW-1185">Reference proteome</keyword>
<dbReference type="OMA" id="FIVSNCH"/>
<dbReference type="GO" id="GO:0004523">
    <property type="term" value="F:RNA-DNA hybrid ribonuclease activity"/>
    <property type="evidence" value="ECO:0007669"/>
    <property type="project" value="InterPro"/>
</dbReference>
<dbReference type="InterPro" id="IPR053151">
    <property type="entry name" value="RNase_H-like"/>
</dbReference>
<dbReference type="InterPro" id="IPR012337">
    <property type="entry name" value="RNaseH-like_sf"/>
</dbReference>
<evidence type="ECO:0000313" key="3">
    <source>
        <dbReference type="Proteomes" id="UP000596661"/>
    </source>
</evidence>
<reference evidence="2" key="2">
    <citation type="submission" date="2021-03" db="UniProtKB">
        <authorList>
            <consortium name="EnsemblPlants"/>
        </authorList>
    </citation>
    <scope>IDENTIFICATION</scope>
</reference>
<dbReference type="InterPro" id="IPR002156">
    <property type="entry name" value="RNaseH_domain"/>
</dbReference>
<reference evidence="2" key="1">
    <citation type="submission" date="2018-11" db="EMBL/GenBank/DDBJ databases">
        <authorList>
            <person name="Grassa J C."/>
        </authorList>
    </citation>
    <scope>NUCLEOTIDE SEQUENCE [LARGE SCALE GENOMIC DNA]</scope>
</reference>